<feature type="domain" description="Cyclic nucleotide-binding" evidence="1">
    <location>
        <begin position="9"/>
        <end position="84"/>
    </location>
</feature>
<dbReference type="EMBL" id="BAAAQQ010000005">
    <property type="protein sequence ID" value="GAA2120311.1"/>
    <property type="molecule type" value="Genomic_DNA"/>
</dbReference>
<proteinExistence type="predicted"/>
<sequence>MIDARGWGLPEVTYADGAVVLEEGRHHRELLVLTSGAVRVSAQGAEISTIDEPGAVFGEMAFLLDGAATATVTAFGECKFLRSDDPDLLVRDHPEVALDIATTLAQRLDLVTRYLADLRNQYADREDHLGVVDAVLQSLVSRQGADDKTGSEREPDTPY</sequence>
<dbReference type="Gene3D" id="2.60.120.10">
    <property type="entry name" value="Jelly Rolls"/>
    <property type="match status" value="1"/>
</dbReference>
<dbReference type="PANTHER" id="PTHR24567">
    <property type="entry name" value="CRP FAMILY TRANSCRIPTIONAL REGULATORY PROTEIN"/>
    <property type="match status" value="1"/>
</dbReference>
<evidence type="ECO:0000313" key="3">
    <source>
        <dbReference type="Proteomes" id="UP001500575"/>
    </source>
</evidence>
<dbReference type="RefSeq" id="WP_344302927.1">
    <property type="nucleotide sequence ID" value="NZ_BAAAQQ010000005.1"/>
</dbReference>
<dbReference type="InterPro" id="IPR014710">
    <property type="entry name" value="RmlC-like_jellyroll"/>
</dbReference>
<accession>A0ABP5JQ17</accession>
<organism evidence="2 3">
    <name type="scientific">Nocardioides bigeumensis</name>
    <dbReference type="NCBI Taxonomy" id="433657"/>
    <lineage>
        <taxon>Bacteria</taxon>
        <taxon>Bacillati</taxon>
        <taxon>Actinomycetota</taxon>
        <taxon>Actinomycetes</taxon>
        <taxon>Propionibacteriales</taxon>
        <taxon>Nocardioidaceae</taxon>
        <taxon>Nocardioides</taxon>
    </lineage>
</organism>
<dbReference type="Pfam" id="PF00027">
    <property type="entry name" value="cNMP_binding"/>
    <property type="match status" value="1"/>
</dbReference>
<gene>
    <name evidence="2" type="ORF">GCM10009843_13680</name>
</gene>
<dbReference type="Proteomes" id="UP001500575">
    <property type="component" value="Unassembled WGS sequence"/>
</dbReference>
<dbReference type="InterPro" id="IPR050397">
    <property type="entry name" value="Env_Response_Regulators"/>
</dbReference>
<dbReference type="CDD" id="cd00038">
    <property type="entry name" value="CAP_ED"/>
    <property type="match status" value="1"/>
</dbReference>
<dbReference type="SUPFAM" id="SSF51206">
    <property type="entry name" value="cAMP-binding domain-like"/>
    <property type="match status" value="1"/>
</dbReference>
<dbReference type="PANTHER" id="PTHR24567:SF74">
    <property type="entry name" value="HTH-TYPE TRANSCRIPTIONAL REGULATOR ARCR"/>
    <property type="match status" value="1"/>
</dbReference>
<reference evidence="3" key="1">
    <citation type="journal article" date="2019" name="Int. J. Syst. Evol. Microbiol.">
        <title>The Global Catalogue of Microorganisms (GCM) 10K type strain sequencing project: providing services to taxonomists for standard genome sequencing and annotation.</title>
        <authorList>
            <consortium name="The Broad Institute Genomics Platform"/>
            <consortium name="The Broad Institute Genome Sequencing Center for Infectious Disease"/>
            <person name="Wu L."/>
            <person name="Ma J."/>
        </authorList>
    </citation>
    <scope>NUCLEOTIDE SEQUENCE [LARGE SCALE GENOMIC DNA]</scope>
    <source>
        <strain evidence="3">JCM 16021</strain>
    </source>
</reference>
<protein>
    <recommendedName>
        <fullName evidence="1">Cyclic nucleotide-binding domain-containing protein</fullName>
    </recommendedName>
</protein>
<dbReference type="InterPro" id="IPR018490">
    <property type="entry name" value="cNMP-bd_dom_sf"/>
</dbReference>
<evidence type="ECO:0000313" key="2">
    <source>
        <dbReference type="EMBL" id="GAA2120311.1"/>
    </source>
</evidence>
<name>A0ABP5JQ17_9ACTN</name>
<dbReference type="PROSITE" id="PS50042">
    <property type="entry name" value="CNMP_BINDING_3"/>
    <property type="match status" value="1"/>
</dbReference>
<evidence type="ECO:0000259" key="1">
    <source>
        <dbReference type="PROSITE" id="PS50042"/>
    </source>
</evidence>
<comment type="caution">
    <text evidence="2">The sequence shown here is derived from an EMBL/GenBank/DDBJ whole genome shotgun (WGS) entry which is preliminary data.</text>
</comment>
<dbReference type="InterPro" id="IPR000595">
    <property type="entry name" value="cNMP-bd_dom"/>
</dbReference>
<keyword evidence="3" id="KW-1185">Reference proteome</keyword>